<accession>A0A450YSK4</accession>
<feature type="region of interest" description="Disordered" evidence="1">
    <location>
        <begin position="372"/>
        <end position="415"/>
    </location>
</feature>
<feature type="region of interest" description="Disordered" evidence="1">
    <location>
        <begin position="430"/>
        <end position="463"/>
    </location>
</feature>
<dbReference type="InterPro" id="IPR000998">
    <property type="entry name" value="MAM_dom"/>
</dbReference>
<evidence type="ECO:0000256" key="1">
    <source>
        <dbReference type="SAM" id="MobiDB-lite"/>
    </source>
</evidence>
<dbReference type="Pfam" id="PF00629">
    <property type="entry name" value="MAM"/>
    <property type="match status" value="1"/>
</dbReference>
<evidence type="ECO:0000313" key="4">
    <source>
        <dbReference type="EMBL" id="VFK44495.1"/>
    </source>
</evidence>
<dbReference type="SUPFAM" id="SSF49899">
    <property type="entry name" value="Concanavalin A-like lectins/glucanases"/>
    <property type="match status" value="1"/>
</dbReference>
<dbReference type="EMBL" id="CAADFT010000036">
    <property type="protein sequence ID" value="VFK44495.1"/>
    <property type="molecule type" value="Genomic_DNA"/>
</dbReference>
<feature type="chain" id="PRO_5019207203" evidence="2">
    <location>
        <begin position="31"/>
        <end position="476"/>
    </location>
</feature>
<reference evidence="4" key="1">
    <citation type="submission" date="2019-02" db="EMBL/GenBank/DDBJ databases">
        <authorList>
            <person name="Gruber-Vodicka R. H."/>
            <person name="Seah K. B. B."/>
        </authorList>
    </citation>
    <scope>NUCLEOTIDE SEQUENCE</scope>
    <source>
        <strain evidence="4">BECK_BZ125</strain>
    </source>
</reference>
<evidence type="ECO:0000256" key="2">
    <source>
        <dbReference type="SAM" id="SignalP"/>
    </source>
</evidence>
<feature type="compositionally biased region" description="Polar residues" evidence="1">
    <location>
        <begin position="430"/>
        <end position="454"/>
    </location>
</feature>
<keyword evidence="2" id="KW-0732">Signal</keyword>
<dbReference type="Gene3D" id="1.20.5.320">
    <property type="entry name" value="6-Phosphogluconate Dehydrogenase, domain 3"/>
    <property type="match status" value="1"/>
</dbReference>
<dbReference type="PROSITE" id="PS50060">
    <property type="entry name" value="MAM_2"/>
    <property type="match status" value="1"/>
</dbReference>
<evidence type="ECO:0000259" key="3">
    <source>
        <dbReference type="PROSITE" id="PS50060"/>
    </source>
</evidence>
<organism evidence="4">
    <name type="scientific">Candidatus Kentrum sp. TC</name>
    <dbReference type="NCBI Taxonomy" id="2126339"/>
    <lineage>
        <taxon>Bacteria</taxon>
        <taxon>Pseudomonadati</taxon>
        <taxon>Pseudomonadota</taxon>
        <taxon>Gammaproteobacteria</taxon>
        <taxon>Candidatus Kentrum</taxon>
    </lineage>
</organism>
<feature type="signal peptide" evidence="2">
    <location>
        <begin position="1"/>
        <end position="30"/>
    </location>
</feature>
<protein>
    <submittedName>
        <fullName evidence="4">MAM domain-containing protein, meprin/A5/mu</fullName>
    </submittedName>
</protein>
<name>A0A450YSK4_9GAMM</name>
<gene>
    <name evidence="4" type="ORF">BECKTC1821E_GA0114239_103611</name>
</gene>
<dbReference type="AlphaFoldDB" id="A0A450YSK4"/>
<dbReference type="InterPro" id="IPR013320">
    <property type="entry name" value="ConA-like_dom_sf"/>
</dbReference>
<dbReference type="InterPro" id="IPR051560">
    <property type="entry name" value="MAM_domain-containing"/>
</dbReference>
<dbReference type="Gene3D" id="2.60.120.200">
    <property type="match status" value="1"/>
</dbReference>
<proteinExistence type="predicted"/>
<sequence>MKEPNPLRRPVGAALAMLLPTLCATLPAHAAEHAVTFESGLGGWKSIKGTSQFDWARQTGGTPSGYTGPSGAYQGEYYLYLETSYGNTPGKIAYLESPAFEEAISGMTFHYHMHGRQMGTLAVETFDGAAWSAAWRINGQQHTGYSSAWTRKRIDLAGRTVRKIRFKGTTGSGYQGDMAIDQVTVVTGEAPPPPVSASPWSKSGNNIHYADGDVGIGTNSPTADLSILGNLSRTLTGRVMASAGSTRVIGAETRFAEELRVGDSLRIGNEVFVVAAIQSDTALTVDAAPSANAVNAIAYTDGDLLSVETGAEKSALVVNRTGNVGVGAADPKAKLDVAGGVRIGNETACDEGKAGTLRYNAAEKAMEVCDGSAWTRSEGPEGPEGPRGPKGEKGDTGATGAQGPQGKPGSNPPSTITQCRICFRETEGSSQCQGTRSSCSGWASLRNKSPSWTSPFRDDTDNRSGGCRYQWKLECK</sequence>
<feature type="domain" description="MAM" evidence="3">
    <location>
        <begin position="33"/>
        <end position="192"/>
    </location>
</feature>
<dbReference type="PANTHER" id="PTHR23282:SF101">
    <property type="entry name" value="MAM DOMAIN-CONTAINING PROTEIN"/>
    <property type="match status" value="1"/>
</dbReference>
<dbReference type="CDD" id="cd06263">
    <property type="entry name" value="MAM"/>
    <property type="match status" value="1"/>
</dbReference>
<dbReference type="GO" id="GO:0016020">
    <property type="term" value="C:membrane"/>
    <property type="evidence" value="ECO:0007669"/>
    <property type="project" value="InterPro"/>
</dbReference>
<dbReference type="PANTHER" id="PTHR23282">
    <property type="entry name" value="APICAL ENDOSOMAL GLYCOPROTEIN PRECURSOR"/>
    <property type="match status" value="1"/>
</dbReference>
<dbReference type="SMART" id="SM00137">
    <property type="entry name" value="MAM"/>
    <property type="match status" value="1"/>
</dbReference>